<reference evidence="1" key="1">
    <citation type="submission" date="2022-10" db="EMBL/GenBank/DDBJ databases">
        <title>Genome Sequence of Xylaria curta.</title>
        <authorList>
            <person name="Buettner E."/>
        </authorList>
    </citation>
    <scope>NUCLEOTIDE SEQUENCE</scope>
    <source>
        <strain evidence="1">Babe10</strain>
    </source>
</reference>
<gene>
    <name evidence="1" type="ORF">NUW58_g5416</name>
</gene>
<organism evidence="1 2">
    <name type="scientific">Xylaria curta</name>
    <dbReference type="NCBI Taxonomy" id="42375"/>
    <lineage>
        <taxon>Eukaryota</taxon>
        <taxon>Fungi</taxon>
        <taxon>Dikarya</taxon>
        <taxon>Ascomycota</taxon>
        <taxon>Pezizomycotina</taxon>
        <taxon>Sordariomycetes</taxon>
        <taxon>Xylariomycetidae</taxon>
        <taxon>Xylariales</taxon>
        <taxon>Xylariaceae</taxon>
        <taxon>Xylaria</taxon>
    </lineage>
</organism>
<protein>
    <submittedName>
        <fullName evidence="1">Uncharacterized protein</fullName>
    </submittedName>
</protein>
<sequence length="516" mass="57255">MDNDSDKGAYDVDQIEKAEKAQPIASVDVDEYTEREARKIVHRIDRRLLVTIGLMYCVSLIDRTNISFAAIAGLAQDLALTGNRYSIVTLAFFPAYIVFQPTSTVIVRKIGPRIHIAFITAAWGVIMLGMGFVKTFGDLTALRVIIGLFEAGFFPSAVYLLSTWYTRYELGRRYGLFYVIGSVTSAFSGILAFGIIHLEGAGGLRGWRWIFIIEGIVTILLGIAGYWLLVDFPESDRKTVSIRMESTLPGLCQQESWLVNTIRFRASWKFLSEKERAWVVRRVNADRGDVEAPKFRLSKFLGAGLDWRLWAYGLIAFGSTTMSYALAFFLPIILNENLGYDVGTSQVLVAPPYAFAGIFMYAVGWLGDKYRMRGPIVVINMVVALIGLPLLGWHPDSKIKYLGSFLLVAGANSNVPASLAYQATNIRGQWKRALASAIWVGFGGIGGIAGSLVFRSEDKPSYKPGLWACIAASLLNIVVVGICTISFYIDNKKAERGEKELEAEDEGFQPGFRYTY</sequence>
<comment type="caution">
    <text evidence="1">The sequence shown here is derived from an EMBL/GenBank/DDBJ whole genome shotgun (WGS) entry which is preliminary data.</text>
</comment>
<evidence type="ECO:0000313" key="1">
    <source>
        <dbReference type="EMBL" id="KAJ2985654.1"/>
    </source>
</evidence>
<dbReference type="EMBL" id="JAPDGR010001067">
    <property type="protein sequence ID" value="KAJ2985654.1"/>
    <property type="molecule type" value="Genomic_DNA"/>
</dbReference>
<dbReference type="Proteomes" id="UP001143856">
    <property type="component" value="Unassembled WGS sequence"/>
</dbReference>
<evidence type="ECO:0000313" key="2">
    <source>
        <dbReference type="Proteomes" id="UP001143856"/>
    </source>
</evidence>
<name>A0ACC1P399_9PEZI</name>
<accession>A0ACC1P399</accession>
<proteinExistence type="predicted"/>
<keyword evidence="2" id="KW-1185">Reference proteome</keyword>